<dbReference type="SUPFAM" id="SSF52317">
    <property type="entry name" value="Class I glutamine amidotransferase-like"/>
    <property type="match status" value="1"/>
</dbReference>
<dbReference type="Proteomes" id="UP001165740">
    <property type="component" value="Chromosome 10"/>
</dbReference>
<dbReference type="PANTHER" id="PTHR12835">
    <property type="entry name" value="BIOTIN PROTEIN LIGASE"/>
    <property type="match status" value="1"/>
</dbReference>
<dbReference type="RefSeq" id="XP_055899115.1">
    <property type="nucleotide sequence ID" value="XM_056043140.1"/>
</dbReference>
<dbReference type="Pfam" id="PF09825">
    <property type="entry name" value="BPL_N"/>
    <property type="match status" value="2"/>
</dbReference>
<evidence type="ECO:0000313" key="3">
    <source>
        <dbReference type="RefSeq" id="XP_055899115.1"/>
    </source>
</evidence>
<dbReference type="InterPro" id="IPR015834">
    <property type="entry name" value="UCP016642"/>
</dbReference>
<proteinExistence type="predicted"/>
<gene>
    <name evidence="3" type="primary">LOC106078178</name>
</gene>
<dbReference type="Gene3D" id="3.40.50.880">
    <property type="match status" value="1"/>
</dbReference>
<dbReference type="CDD" id="cd03144">
    <property type="entry name" value="GATase1_ScBLP_like"/>
    <property type="match status" value="1"/>
</dbReference>
<organism evidence="2 3">
    <name type="scientific">Biomphalaria glabrata</name>
    <name type="common">Bloodfluke planorb</name>
    <name type="synonym">Freshwater snail</name>
    <dbReference type="NCBI Taxonomy" id="6526"/>
    <lineage>
        <taxon>Eukaryota</taxon>
        <taxon>Metazoa</taxon>
        <taxon>Spiralia</taxon>
        <taxon>Lophotrochozoa</taxon>
        <taxon>Mollusca</taxon>
        <taxon>Gastropoda</taxon>
        <taxon>Heterobranchia</taxon>
        <taxon>Euthyneura</taxon>
        <taxon>Panpulmonata</taxon>
        <taxon>Hygrophila</taxon>
        <taxon>Lymnaeoidea</taxon>
        <taxon>Planorbidae</taxon>
        <taxon>Biomphalaria</taxon>
    </lineage>
</organism>
<dbReference type="PIRSF" id="PIRSF016642">
    <property type="entry name" value="UCP016642"/>
    <property type="match status" value="1"/>
</dbReference>
<dbReference type="OrthoDB" id="10250105at2759"/>
<dbReference type="InterPro" id="IPR019197">
    <property type="entry name" value="Biotin-prot_ligase_N"/>
</dbReference>
<dbReference type="OMA" id="TRDSENY"/>
<evidence type="ECO:0000313" key="2">
    <source>
        <dbReference type="Proteomes" id="UP001165740"/>
    </source>
</evidence>
<protein>
    <submittedName>
        <fullName evidence="3">Uncharacterized protein LOC106078178</fullName>
    </submittedName>
</protein>
<feature type="domain" description="Biotin-protein ligase N-terminal" evidence="1">
    <location>
        <begin position="9"/>
        <end position="171"/>
    </location>
</feature>
<dbReference type="GO" id="GO:0005737">
    <property type="term" value="C:cytoplasm"/>
    <property type="evidence" value="ECO:0007669"/>
    <property type="project" value="TreeGrafter"/>
</dbReference>
<name>A0A9W3BI04_BIOGL</name>
<accession>A0A9W3BI04</accession>
<sequence>MISSGQYKHILIYNGKGSDEESRNMLYHSIDSVADKEKHVVSYITAQEIKEGVWDKTCQLIVFGGGYDRGFNEAVGQDGMSKIRDFVLAGGHYLGLCAGAYWACDHIEFDKTGPLEVVGERFLKFFPGLCIGPAFPGFQYNSTIGARAVPVYYDKVGAFDTYMNGGGYFLPYLKQIKSNNVGQELSTSLNPNLVMHSRQSLSSHSTPRMGSLRGPQHKNHSTVLHNSWKALGVYSSLENKPAAVVSCQMGKGTAILSGVHLEYPVKLLHKDDPHILQWLPVLSLSEEKRLFVFSDLLRQLGVIVRQCKAVL</sequence>
<dbReference type="GO" id="GO:0004077">
    <property type="term" value="F:biotin--[biotin carboxyl-carrier protein] ligase activity"/>
    <property type="evidence" value="ECO:0007669"/>
    <property type="project" value="TreeGrafter"/>
</dbReference>
<dbReference type="GeneID" id="106078178"/>
<dbReference type="PANTHER" id="PTHR12835:SF5">
    <property type="entry name" value="BIOTIN--PROTEIN LIGASE"/>
    <property type="match status" value="1"/>
</dbReference>
<keyword evidence="2" id="KW-1185">Reference proteome</keyword>
<reference evidence="3" key="1">
    <citation type="submission" date="2025-08" db="UniProtKB">
        <authorList>
            <consortium name="RefSeq"/>
        </authorList>
    </citation>
    <scope>IDENTIFICATION</scope>
</reference>
<feature type="domain" description="Biotin-protein ligase N-terminal" evidence="1">
    <location>
        <begin position="237"/>
        <end position="305"/>
    </location>
</feature>
<dbReference type="AlphaFoldDB" id="A0A9W3BI04"/>
<dbReference type="InterPro" id="IPR029062">
    <property type="entry name" value="Class_I_gatase-like"/>
</dbReference>
<evidence type="ECO:0000259" key="1">
    <source>
        <dbReference type="Pfam" id="PF09825"/>
    </source>
</evidence>